<reference evidence="15 16" key="1">
    <citation type="submission" date="2015-09" db="EMBL/GenBank/DDBJ databases">
        <title>Draft genome sequence of Alicyclobacillus ferrooxydans DSM 22381.</title>
        <authorList>
            <person name="Hemp J."/>
        </authorList>
    </citation>
    <scope>NUCLEOTIDE SEQUENCE [LARGE SCALE GENOMIC DNA]</scope>
    <source>
        <strain evidence="15 16">TC-34</strain>
    </source>
</reference>
<dbReference type="GO" id="GO:0004823">
    <property type="term" value="F:leucine-tRNA ligase activity"/>
    <property type="evidence" value="ECO:0007669"/>
    <property type="project" value="UniProtKB-UniRule"/>
</dbReference>
<comment type="caution">
    <text evidence="15">The sequence shown here is derived from an EMBL/GenBank/DDBJ whole genome shotgun (WGS) entry which is preliminary data.</text>
</comment>
<dbReference type="OrthoDB" id="9810365at2"/>
<dbReference type="NCBIfam" id="TIGR00396">
    <property type="entry name" value="leuS_bact"/>
    <property type="match status" value="1"/>
</dbReference>
<dbReference type="InterPro" id="IPR013155">
    <property type="entry name" value="M/V/L/I-tRNA-synth_anticd-bd"/>
</dbReference>
<dbReference type="FunFam" id="3.40.50.620:FF:000077">
    <property type="entry name" value="Leucine--tRNA ligase"/>
    <property type="match status" value="1"/>
</dbReference>
<feature type="domain" description="Leucyl-tRNA synthetase editing" evidence="14">
    <location>
        <begin position="220"/>
        <end position="413"/>
    </location>
</feature>
<dbReference type="SUPFAM" id="SSF52374">
    <property type="entry name" value="Nucleotidylyl transferase"/>
    <property type="match status" value="1"/>
</dbReference>
<evidence type="ECO:0000256" key="9">
    <source>
        <dbReference type="HAMAP-Rule" id="MF_00049"/>
    </source>
</evidence>
<evidence type="ECO:0000259" key="12">
    <source>
        <dbReference type="Pfam" id="PF08264"/>
    </source>
</evidence>
<dbReference type="CDD" id="cd07958">
    <property type="entry name" value="Anticodon_Ia_Leu_BEm"/>
    <property type="match status" value="1"/>
</dbReference>
<comment type="similarity">
    <text evidence="1 9 10">Belongs to the class-I aminoacyl-tRNA synthetase family.</text>
</comment>
<comment type="catalytic activity">
    <reaction evidence="8 9">
        <text>tRNA(Leu) + L-leucine + ATP = L-leucyl-tRNA(Leu) + AMP + diphosphate</text>
        <dbReference type="Rhea" id="RHEA:11688"/>
        <dbReference type="Rhea" id="RHEA-COMP:9613"/>
        <dbReference type="Rhea" id="RHEA-COMP:9622"/>
        <dbReference type="ChEBI" id="CHEBI:30616"/>
        <dbReference type="ChEBI" id="CHEBI:33019"/>
        <dbReference type="ChEBI" id="CHEBI:57427"/>
        <dbReference type="ChEBI" id="CHEBI:78442"/>
        <dbReference type="ChEBI" id="CHEBI:78494"/>
        <dbReference type="ChEBI" id="CHEBI:456215"/>
        <dbReference type="EC" id="6.1.1.4"/>
    </reaction>
</comment>
<keyword evidence="7 9" id="KW-0030">Aminoacyl-tRNA synthetase</keyword>
<dbReference type="SUPFAM" id="SSF47323">
    <property type="entry name" value="Anticodon-binding domain of a subclass of class I aminoacyl-tRNA synthetases"/>
    <property type="match status" value="1"/>
</dbReference>
<dbReference type="Gene3D" id="3.10.20.590">
    <property type="match status" value="1"/>
</dbReference>
<dbReference type="Pfam" id="PF08264">
    <property type="entry name" value="Anticodon_1"/>
    <property type="match status" value="1"/>
</dbReference>
<evidence type="ECO:0000256" key="1">
    <source>
        <dbReference type="ARBA" id="ARBA00005594"/>
    </source>
</evidence>
<dbReference type="Pfam" id="PF13603">
    <property type="entry name" value="tRNA-synt_1_2"/>
    <property type="match status" value="1"/>
</dbReference>
<dbReference type="Gene3D" id="1.10.730.10">
    <property type="entry name" value="Isoleucyl-tRNA Synthetase, Domain 1"/>
    <property type="match status" value="1"/>
</dbReference>
<evidence type="ECO:0000313" key="15">
    <source>
        <dbReference type="EMBL" id="KPV45714.1"/>
    </source>
</evidence>
<dbReference type="SUPFAM" id="SSF50677">
    <property type="entry name" value="ValRS/IleRS/LeuRS editing domain"/>
    <property type="match status" value="1"/>
</dbReference>
<organism evidence="15 16">
    <name type="scientific">Alicyclobacillus ferrooxydans</name>
    <dbReference type="NCBI Taxonomy" id="471514"/>
    <lineage>
        <taxon>Bacteria</taxon>
        <taxon>Bacillati</taxon>
        <taxon>Bacillota</taxon>
        <taxon>Bacilli</taxon>
        <taxon>Bacillales</taxon>
        <taxon>Alicyclobacillaceae</taxon>
        <taxon>Alicyclobacillus</taxon>
    </lineage>
</organism>
<dbReference type="GO" id="GO:0002161">
    <property type="term" value="F:aminoacyl-tRNA deacylase activity"/>
    <property type="evidence" value="ECO:0007669"/>
    <property type="project" value="InterPro"/>
</dbReference>
<sequence>MEYQPRIMEKKWSERWKADEAHIVKADSSKPKYYSLDMFPYPSGAGLHVGHWRGYTISDVWSRYKKLQGYEVLHPMGWDAFGLPAENAAIKLGIHPAVSTANNVANFKRQLQEIGAMYDWTREINTSDPSYYKWTQYFFVKMFERGLAYRKKMPINWCPSCKTGLANEEVIDGTCERCGTEVTKKEMNQWMLKITAYADRLLYDLEKLDWPDKVKRMQTNWIGRSEGARIHFDVADVEDAKIEVFTTRPDTLYGATYMVLAPEHPLVDRIVTESERNSVEEYVKETLKKSSVARQVVDKTKTGVFTGAYAIHPISGAKIPVWIADYVLMEYGTGAIMAVPAHDERDYEFAQAFGLPIVQVVAPKAESDATGEGGSSSSKEVPELYVGPGVLVNSGPYNGLTIEEGKQAIVAALAEKGVGEKTVTYRMRDWVFARQRYWGEPIPIIYCDSCGTLPVPVEDLPVALPDVERYEPTGTGESPLAAIESFVHTTCPKCGGPARRETDTMPQWAGSSWYFLRYPDPHNDTAPFSKEAANEWLPVDMYIGGVEHAVLHLLYSRFFTKVIHDLGLIDFDEPFQHLFNQGMLTLNGAKMSKSKGNVVNPDDIIEKHGVDALRMYELFVGPPEDDAEWNDNGLEGVSRFLGRLYRVFQQHVTTQAPSRPELERLRHRFIASLSERMETFRLNTAVSAFMEYLNALTAAAAHGGIDKATLETLAIALAPFAPHLGEELWSNLGNQKSVFNAKWPTFEEQWLKDDEVEVAVQVNGKVRAKIVISAEATQEDAVSAAKDHPDTSVWIEGKEIMKTIYVPGRLVNLVVKG</sequence>
<dbReference type="AlphaFoldDB" id="A0A0P9CSA4"/>
<evidence type="ECO:0000259" key="14">
    <source>
        <dbReference type="Pfam" id="PF13603"/>
    </source>
</evidence>
<dbReference type="InterPro" id="IPR002302">
    <property type="entry name" value="Leu-tRNA-ligase"/>
</dbReference>
<dbReference type="GO" id="GO:0005524">
    <property type="term" value="F:ATP binding"/>
    <property type="evidence" value="ECO:0007669"/>
    <property type="project" value="UniProtKB-UniRule"/>
</dbReference>
<dbReference type="InterPro" id="IPR002300">
    <property type="entry name" value="aa-tRNA-synth_Ia"/>
</dbReference>
<dbReference type="HAMAP" id="MF_00049_B">
    <property type="entry name" value="Leu_tRNA_synth_B"/>
    <property type="match status" value="1"/>
</dbReference>
<comment type="caution">
    <text evidence="9">Lacks conserved residue(s) required for the propagation of feature annotation.</text>
</comment>
<dbReference type="FunFam" id="1.10.730.10:FF:000002">
    <property type="entry name" value="Leucine--tRNA ligase"/>
    <property type="match status" value="1"/>
</dbReference>
<feature type="binding site" evidence="9">
    <location>
        <position position="593"/>
    </location>
    <ligand>
        <name>ATP</name>
        <dbReference type="ChEBI" id="CHEBI:30616"/>
    </ligand>
</feature>
<accession>A0A0P9CSA4</accession>
<dbReference type="PRINTS" id="PR00985">
    <property type="entry name" value="TRNASYNTHLEU"/>
</dbReference>
<evidence type="ECO:0000256" key="4">
    <source>
        <dbReference type="ARBA" id="ARBA00022741"/>
    </source>
</evidence>
<evidence type="ECO:0000256" key="8">
    <source>
        <dbReference type="ARBA" id="ARBA00047469"/>
    </source>
</evidence>
<dbReference type="Pfam" id="PF09334">
    <property type="entry name" value="tRNA-synt_1g"/>
    <property type="match status" value="1"/>
</dbReference>
<dbReference type="PATRIC" id="fig|471514.4.peg.34"/>
<evidence type="ECO:0000256" key="10">
    <source>
        <dbReference type="RuleBase" id="RU363039"/>
    </source>
</evidence>
<dbReference type="PANTHER" id="PTHR43740">
    <property type="entry name" value="LEUCYL-TRNA SYNTHETASE"/>
    <property type="match status" value="1"/>
</dbReference>
<dbReference type="CDD" id="cd00812">
    <property type="entry name" value="LeuRS_core"/>
    <property type="match status" value="1"/>
</dbReference>
<gene>
    <name evidence="9" type="primary">leuS</name>
    <name evidence="15" type="ORF">AN477_00340</name>
</gene>
<dbReference type="Gene3D" id="3.40.50.620">
    <property type="entry name" value="HUPs"/>
    <property type="match status" value="2"/>
</dbReference>
<evidence type="ECO:0000259" key="11">
    <source>
        <dbReference type="Pfam" id="PF00133"/>
    </source>
</evidence>
<evidence type="ECO:0000256" key="3">
    <source>
        <dbReference type="ARBA" id="ARBA00022598"/>
    </source>
</evidence>
<comment type="subcellular location">
    <subcellularLocation>
        <location evidence="9">Cytoplasm</location>
    </subcellularLocation>
</comment>
<dbReference type="InterPro" id="IPR015413">
    <property type="entry name" value="Methionyl/Leucyl_tRNA_Synth"/>
</dbReference>
<keyword evidence="3 9" id="KW-0436">Ligase</keyword>
<dbReference type="EC" id="6.1.1.4" evidence="9"/>
<dbReference type="FunFam" id="3.40.50.620:FF:000056">
    <property type="entry name" value="Leucine--tRNA ligase"/>
    <property type="match status" value="1"/>
</dbReference>
<dbReference type="InterPro" id="IPR014729">
    <property type="entry name" value="Rossmann-like_a/b/a_fold"/>
</dbReference>
<evidence type="ECO:0000259" key="13">
    <source>
        <dbReference type="Pfam" id="PF09334"/>
    </source>
</evidence>
<feature type="domain" description="Methionyl/Valyl/Leucyl/Isoleucyl-tRNA synthetase anticodon-binding" evidence="12">
    <location>
        <begin position="666"/>
        <end position="777"/>
    </location>
</feature>
<dbReference type="Pfam" id="PF00133">
    <property type="entry name" value="tRNA-synt_1"/>
    <property type="match status" value="1"/>
</dbReference>
<dbReference type="EMBL" id="LJCO01000008">
    <property type="protein sequence ID" value="KPV45714.1"/>
    <property type="molecule type" value="Genomic_DNA"/>
</dbReference>
<dbReference type="PANTHER" id="PTHR43740:SF2">
    <property type="entry name" value="LEUCINE--TRNA LIGASE, MITOCHONDRIAL"/>
    <property type="match status" value="1"/>
</dbReference>
<keyword evidence="6 9" id="KW-0648">Protein biosynthesis</keyword>
<keyword evidence="16" id="KW-1185">Reference proteome</keyword>
<dbReference type="Proteomes" id="UP000050482">
    <property type="component" value="Unassembled WGS sequence"/>
</dbReference>
<evidence type="ECO:0000256" key="7">
    <source>
        <dbReference type="ARBA" id="ARBA00023146"/>
    </source>
</evidence>
<dbReference type="GO" id="GO:0006429">
    <property type="term" value="P:leucyl-tRNA aminoacylation"/>
    <property type="evidence" value="ECO:0007669"/>
    <property type="project" value="UniProtKB-UniRule"/>
</dbReference>
<keyword evidence="5 9" id="KW-0067">ATP-binding</keyword>
<dbReference type="STRING" id="471514.AN477_00340"/>
<keyword evidence="2 9" id="KW-0963">Cytoplasm</keyword>
<proteinExistence type="inferred from homology"/>
<evidence type="ECO:0000256" key="2">
    <source>
        <dbReference type="ARBA" id="ARBA00022490"/>
    </source>
</evidence>
<dbReference type="InterPro" id="IPR009008">
    <property type="entry name" value="Val/Leu/Ile-tRNA-synth_edit"/>
</dbReference>
<name>A0A0P9CSA4_9BACL</name>
<dbReference type="FunFam" id="3.10.20.590:FF:000001">
    <property type="entry name" value="Leucine--tRNA ligase"/>
    <property type="match status" value="1"/>
</dbReference>
<dbReference type="GO" id="GO:0005829">
    <property type="term" value="C:cytosol"/>
    <property type="evidence" value="ECO:0007669"/>
    <property type="project" value="TreeGrafter"/>
</dbReference>
<dbReference type="InterPro" id="IPR009080">
    <property type="entry name" value="tRNAsynth_Ia_anticodon-bd"/>
</dbReference>
<feature type="short sequence motif" description="'KMSKS' region" evidence="9">
    <location>
        <begin position="590"/>
        <end position="594"/>
    </location>
</feature>
<dbReference type="InterPro" id="IPR025709">
    <property type="entry name" value="Leu_tRNA-synth_edit"/>
</dbReference>
<dbReference type="RefSeq" id="WP_054967514.1">
    <property type="nucleotide sequence ID" value="NZ_LJCO01000008.1"/>
</dbReference>
<evidence type="ECO:0000313" key="16">
    <source>
        <dbReference type="Proteomes" id="UP000050482"/>
    </source>
</evidence>
<feature type="domain" description="Aminoacyl-tRNA synthetase class Ia" evidence="11">
    <location>
        <begin position="427"/>
        <end position="618"/>
    </location>
</feature>
<evidence type="ECO:0000256" key="5">
    <source>
        <dbReference type="ARBA" id="ARBA00022840"/>
    </source>
</evidence>
<protein>
    <recommendedName>
        <fullName evidence="9">Leucine--tRNA ligase</fullName>
        <ecNumber evidence="9">6.1.1.4</ecNumber>
    </recommendedName>
    <alternativeName>
        <fullName evidence="9">Leucyl-tRNA synthetase</fullName>
        <shortName evidence="9">LeuRS</shortName>
    </alternativeName>
</protein>
<feature type="domain" description="Methionyl/Leucyl tRNA synthetase" evidence="13">
    <location>
        <begin position="39"/>
        <end position="184"/>
    </location>
</feature>
<evidence type="ECO:0000256" key="6">
    <source>
        <dbReference type="ARBA" id="ARBA00022917"/>
    </source>
</evidence>
<keyword evidence="4 9" id="KW-0547">Nucleotide-binding</keyword>